<feature type="transmembrane region" description="Helical" evidence="1">
    <location>
        <begin position="101"/>
        <end position="122"/>
    </location>
</feature>
<dbReference type="AlphaFoldDB" id="A0A7H8N9Z7"/>
<keyword evidence="1" id="KW-0472">Membrane</keyword>
<organism evidence="2 3">
    <name type="scientific">Streptomyces buecherae</name>
    <dbReference type="NCBI Taxonomy" id="2763006"/>
    <lineage>
        <taxon>Bacteria</taxon>
        <taxon>Bacillati</taxon>
        <taxon>Actinomycetota</taxon>
        <taxon>Actinomycetes</taxon>
        <taxon>Kitasatosporales</taxon>
        <taxon>Streptomycetaceae</taxon>
        <taxon>Streptomyces</taxon>
    </lineage>
</organism>
<proteinExistence type="predicted"/>
<evidence type="ECO:0008006" key="4">
    <source>
        <dbReference type="Google" id="ProtNLM"/>
    </source>
</evidence>
<keyword evidence="1" id="KW-0812">Transmembrane</keyword>
<protein>
    <recommendedName>
        <fullName evidence="4">CU044_5270 family protein</fullName>
    </recommendedName>
</protein>
<dbReference type="RefSeq" id="WP_176162891.1">
    <property type="nucleotide sequence ID" value="NZ_CP054929.1"/>
</dbReference>
<gene>
    <name evidence="2" type="ORF">HUT08_18300</name>
</gene>
<reference evidence="2 3" key="1">
    <citation type="submission" date="2020-06" db="EMBL/GenBank/DDBJ databases">
        <title>Genome mining for natural products.</title>
        <authorList>
            <person name="Zhang B."/>
            <person name="Shi J."/>
            <person name="Ge H."/>
        </authorList>
    </citation>
    <scope>NUCLEOTIDE SEQUENCE [LARGE SCALE GENOMIC DNA]</scope>
    <source>
        <strain evidence="2 3">NA00687</strain>
    </source>
</reference>
<keyword evidence="1" id="KW-1133">Transmembrane helix</keyword>
<evidence type="ECO:0000313" key="3">
    <source>
        <dbReference type="Proteomes" id="UP000509303"/>
    </source>
</evidence>
<sequence>MTGQDTHTDDGALLDFPGAGRLRAAGRVAPPSADVVAAALAAVRSAADPAASAEQATDAGQAEVAHQAERASRVEAVDPLIGLEREPAAEIVPARTWRRRLPVLVSAAAVAAIALGATFQPWSDSGGERVSPAAERAGTAPYWEVRTLQWNRTLDRDQRPDESYETIWVSRSGTRGKPSNGLVQDYTREDMGGTVWVICGKPVGWDELAKLPTDPAALRSRLVGKATGDSVPEELFDGIEDLLARSPAEPKLRAALFEVLTGIPGARVTERAKDSTGRAGTVVELDADTWRRQLIVDTKTFHVLETVDRARNDGLAWGSQKLRSGDVIHRTTYLSVGPAWQQPPLSPLK</sequence>
<accession>A0A7H8N9Z7</accession>
<keyword evidence="3" id="KW-1185">Reference proteome</keyword>
<dbReference type="EMBL" id="CP054929">
    <property type="protein sequence ID" value="QKW51166.1"/>
    <property type="molecule type" value="Genomic_DNA"/>
</dbReference>
<dbReference type="Proteomes" id="UP000509303">
    <property type="component" value="Chromosome"/>
</dbReference>
<name>A0A7H8N9Z7_9ACTN</name>
<evidence type="ECO:0000256" key="1">
    <source>
        <dbReference type="SAM" id="Phobius"/>
    </source>
</evidence>
<evidence type="ECO:0000313" key="2">
    <source>
        <dbReference type="EMBL" id="QKW51166.1"/>
    </source>
</evidence>